<keyword evidence="1" id="KW-0732">Signal</keyword>
<dbReference type="Proteomes" id="UP001519363">
    <property type="component" value="Unassembled WGS sequence"/>
</dbReference>
<feature type="signal peptide" evidence="1">
    <location>
        <begin position="1"/>
        <end position="27"/>
    </location>
</feature>
<feature type="chain" id="PRO_5045523397" evidence="1">
    <location>
        <begin position="28"/>
        <end position="111"/>
    </location>
</feature>
<evidence type="ECO:0000313" key="2">
    <source>
        <dbReference type="EMBL" id="MBP2476663.1"/>
    </source>
</evidence>
<accession>A0ABS5AJB1</accession>
<sequence length="111" mass="11594">MRRAKLAGVVGTLAVAALLGGAAPASAAPSGDLQFWETAFFTGRSATYPAAKVTQACTTLEFTVHAQLNQTDKAIEIFATPDCTGHALYFPANDIHSFIGFDGKSFRAAKG</sequence>
<evidence type="ECO:0000313" key="3">
    <source>
        <dbReference type="Proteomes" id="UP001519363"/>
    </source>
</evidence>
<protein>
    <submittedName>
        <fullName evidence="2">Uncharacterized protein</fullName>
    </submittedName>
</protein>
<organism evidence="2 3">
    <name type="scientific">Crossiella equi</name>
    <dbReference type="NCBI Taxonomy" id="130796"/>
    <lineage>
        <taxon>Bacteria</taxon>
        <taxon>Bacillati</taxon>
        <taxon>Actinomycetota</taxon>
        <taxon>Actinomycetes</taxon>
        <taxon>Pseudonocardiales</taxon>
        <taxon>Pseudonocardiaceae</taxon>
        <taxon>Crossiella</taxon>
    </lineage>
</organism>
<proteinExistence type="predicted"/>
<reference evidence="2 3" key="1">
    <citation type="submission" date="2021-03" db="EMBL/GenBank/DDBJ databases">
        <title>Sequencing the genomes of 1000 actinobacteria strains.</title>
        <authorList>
            <person name="Klenk H.-P."/>
        </authorList>
    </citation>
    <scope>NUCLEOTIDE SEQUENCE [LARGE SCALE GENOMIC DNA]</scope>
    <source>
        <strain evidence="2 3">DSM 44580</strain>
    </source>
</reference>
<evidence type="ECO:0000256" key="1">
    <source>
        <dbReference type="SAM" id="SignalP"/>
    </source>
</evidence>
<dbReference type="EMBL" id="JAGIOO010000001">
    <property type="protein sequence ID" value="MBP2476663.1"/>
    <property type="molecule type" value="Genomic_DNA"/>
</dbReference>
<dbReference type="RefSeq" id="WP_143342566.1">
    <property type="nucleotide sequence ID" value="NZ_JAGIOO010000001.1"/>
</dbReference>
<gene>
    <name evidence="2" type="ORF">JOF53_005535</name>
</gene>
<comment type="caution">
    <text evidence="2">The sequence shown here is derived from an EMBL/GenBank/DDBJ whole genome shotgun (WGS) entry which is preliminary data.</text>
</comment>
<name>A0ABS5AJB1_9PSEU</name>
<keyword evidence="3" id="KW-1185">Reference proteome</keyword>